<dbReference type="AlphaFoldDB" id="A0ABD2P010"/>
<evidence type="ECO:0000256" key="1">
    <source>
        <dbReference type="SAM" id="MobiDB-lite"/>
    </source>
</evidence>
<dbReference type="EMBL" id="JABFTP020000165">
    <property type="protein sequence ID" value="KAL3284308.1"/>
    <property type="molecule type" value="Genomic_DNA"/>
</dbReference>
<gene>
    <name evidence="3" type="ORF">HHI36_018466</name>
</gene>
<keyword evidence="4" id="KW-1185">Reference proteome</keyword>
<protein>
    <recommendedName>
        <fullName evidence="2">FP protein C-terminal domain-containing protein</fullName>
    </recommendedName>
</protein>
<sequence>MSQTDSISKTTINSEISIEESNEPPASGGSEEKTFGKNKANMSQQKDPEIKTSDPDTSSDSYSIEVLPSKAARKPILEKLKRVKAYKRVFDSYKLPGKKLTTSKCGVDEQNSAICLNEYLPKTVRFLLKHPKELKKHGFQFVWCKGGQVHMSKDEGQPHVRTKGVDHAELLIRRG</sequence>
<feature type="domain" description="FP protein C-terminal" evidence="2">
    <location>
        <begin position="123"/>
        <end position="158"/>
    </location>
</feature>
<dbReference type="InterPro" id="IPR057251">
    <property type="entry name" value="FP_C"/>
</dbReference>
<proteinExistence type="predicted"/>
<dbReference type="Pfam" id="PF25298">
    <property type="entry name" value="Baculo_FP_2nd"/>
    <property type="match status" value="1"/>
</dbReference>
<organism evidence="3 4">
    <name type="scientific">Cryptolaemus montrouzieri</name>
    <dbReference type="NCBI Taxonomy" id="559131"/>
    <lineage>
        <taxon>Eukaryota</taxon>
        <taxon>Metazoa</taxon>
        <taxon>Ecdysozoa</taxon>
        <taxon>Arthropoda</taxon>
        <taxon>Hexapoda</taxon>
        <taxon>Insecta</taxon>
        <taxon>Pterygota</taxon>
        <taxon>Neoptera</taxon>
        <taxon>Endopterygota</taxon>
        <taxon>Coleoptera</taxon>
        <taxon>Polyphaga</taxon>
        <taxon>Cucujiformia</taxon>
        <taxon>Coccinelloidea</taxon>
        <taxon>Coccinellidae</taxon>
        <taxon>Scymninae</taxon>
        <taxon>Scymnini</taxon>
        <taxon>Cryptolaemus</taxon>
    </lineage>
</organism>
<feature type="compositionally biased region" description="Low complexity" evidence="1">
    <location>
        <begin position="1"/>
        <end position="16"/>
    </location>
</feature>
<feature type="region of interest" description="Disordered" evidence="1">
    <location>
        <begin position="1"/>
        <end position="64"/>
    </location>
</feature>
<evidence type="ECO:0000313" key="4">
    <source>
        <dbReference type="Proteomes" id="UP001516400"/>
    </source>
</evidence>
<reference evidence="3 4" key="1">
    <citation type="journal article" date="2021" name="BMC Biol.">
        <title>Horizontally acquired antibacterial genes associated with adaptive radiation of ladybird beetles.</title>
        <authorList>
            <person name="Li H.S."/>
            <person name="Tang X.F."/>
            <person name="Huang Y.H."/>
            <person name="Xu Z.Y."/>
            <person name="Chen M.L."/>
            <person name="Du X.Y."/>
            <person name="Qiu B.Y."/>
            <person name="Chen P.T."/>
            <person name="Zhang W."/>
            <person name="Slipinski A."/>
            <person name="Escalona H.E."/>
            <person name="Waterhouse R.M."/>
            <person name="Zwick A."/>
            <person name="Pang H."/>
        </authorList>
    </citation>
    <scope>NUCLEOTIDE SEQUENCE [LARGE SCALE GENOMIC DNA]</scope>
    <source>
        <strain evidence="3">SYSU2018</strain>
    </source>
</reference>
<evidence type="ECO:0000259" key="2">
    <source>
        <dbReference type="Pfam" id="PF25298"/>
    </source>
</evidence>
<name>A0ABD2P010_9CUCU</name>
<evidence type="ECO:0000313" key="3">
    <source>
        <dbReference type="EMBL" id="KAL3284308.1"/>
    </source>
</evidence>
<dbReference type="Proteomes" id="UP001516400">
    <property type="component" value="Unassembled WGS sequence"/>
</dbReference>
<comment type="caution">
    <text evidence="3">The sequence shown here is derived from an EMBL/GenBank/DDBJ whole genome shotgun (WGS) entry which is preliminary data.</text>
</comment>
<accession>A0ABD2P010</accession>